<evidence type="ECO:0000313" key="4">
    <source>
        <dbReference type="EMBL" id="WOL13235.1"/>
    </source>
</evidence>
<keyword evidence="5" id="KW-1185">Reference proteome</keyword>
<dbReference type="SMART" id="SM00717">
    <property type="entry name" value="SANT"/>
    <property type="match status" value="2"/>
</dbReference>
<dbReference type="Gene3D" id="1.10.10.60">
    <property type="entry name" value="Homeodomain-like"/>
    <property type="match status" value="2"/>
</dbReference>
<feature type="transmembrane region" description="Helical" evidence="2">
    <location>
        <begin position="37"/>
        <end position="57"/>
    </location>
</feature>
<keyword evidence="2" id="KW-1133">Transmembrane helix</keyword>
<keyword evidence="2" id="KW-0812">Transmembrane</keyword>
<feature type="region of interest" description="Disordered" evidence="1">
    <location>
        <begin position="235"/>
        <end position="271"/>
    </location>
</feature>
<dbReference type="InterPro" id="IPR001005">
    <property type="entry name" value="SANT/Myb"/>
</dbReference>
<gene>
    <name evidence="4" type="ORF">Cni_G22004</name>
</gene>
<dbReference type="GO" id="GO:0006450">
    <property type="term" value="P:regulation of translational fidelity"/>
    <property type="evidence" value="ECO:0007669"/>
    <property type="project" value="InterPro"/>
</dbReference>
<dbReference type="PROSITE" id="PS50090">
    <property type="entry name" value="MYB_LIKE"/>
    <property type="match status" value="1"/>
</dbReference>
<dbReference type="AlphaFoldDB" id="A0AAQ3KRX8"/>
<dbReference type="Proteomes" id="UP001327560">
    <property type="component" value="Chromosome 7"/>
</dbReference>
<dbReference type="FunFam" id="1.10.10.60:FF:000416">
    <property type="entry name" value="Myb family transcription factor"/>
    <property type="match status" value="1"/>
</dbReference>
<name>A0AAQ3KRX8_9LILI</name>
<dbReference type="Pfam" id="PF23082">
    <property type="entry name" value="Myb_DNA-binding_2"/>
    <property type="match status" value="1"/>
</dbReference>
<feature type="region of interest" description="Disordered" evidence="1">
    <location>
        <begin position="90"/>
        <end position="171"/>
    </location>
</feature>
<feature type="domain" description="Myb-like" evidence="3">
    <location>
        <begin position="273"/>
        <end position="320"/>
    </location>
</feature>
<dbReference type="SUPFAM" id="SSF46689">
    <property type="entry name" value="Homeodomain-like"/>
    <property type="match status" value="2"/>
</dbReference>
<evidence type="ECO:0000256" key="2">
    <source>
        <dbReference type="SAM" id="Phobius"/>
    </source>
</evidence>
<keyword evidence="2" id="KW-0472">Membrane</keyword>
<dbReference type="GO" id="GO:0030544">
    <property type="term" value="F:Hsp70 protein binding"/>
    <property type="evidence" value="ECO:0007669"/>
    <property type="project" value="InterPro"/>
</dbReference>
<dbReference type="GO" id="GO:0051083">
    <property type="term" value="P:'de novo' cotranslational protein folding"/>
    <property type="evidence" value="ECO:0007669"/>
    <property type="project" value="InterPro"/>
</dbReference>
<feature type="compositionally biased region" description="Basic and acidic residues" evidence="1">
    <location>
        <begin position="237"/>
        <end position="252"/>
    </location>
</feature>
<dbReference type="GO" id="GO:0005829">
    <property type="term" value="C:cytosol"/>
    <property type="evidence" value="ECO:0007669"/>
    <property type="project" value="TreeGrafter"/>
</dbReference>
<protein>
    <recommendedName>
        <fullName evidence="3">Myb-like domain-containing protein</fullName>
    </recommendedName>
</protein>
<dbReference type="InterPro" id="IPR009057">
    <property type="entry name" value="Homeodomain-like_sf"/>
</dbReference>
<sequence>MEFIEDEARPRFLFQARGTASSTSAAAPTEIPKVDKLHAAVCLSAAAALLFLAYLSLYTSQTLSSILLWVAFSLTLGPFAPRSATGGYARVGRGDSLPDLDPEPSPHSDLDDPKKRIQGRRARSYKPDEPPPPVVSTLKPPVLERNKGPIVDNGGRSAKHDKLKEQEEEKEWTDDDIELLKKQIAKHPVGEPKRWERIAEAFQGRHGLDSVIRSAKSLSERKPASGDSYQQFLKQRKPVDKRVEATDLKSESQDGSLMENGDPTKENGGESLSWSSVEDIALLNALKAFPKDAAMRWEKIAAAVPGKSKASCMKRVTELKKNFRSSKATDE</sequence>
<dbReference type="CDD" id="cd00167">
    <property type="entry name" value="SANT"/>
    <property type="match status" value="2"/>
</dbReference>
<dbReference type="PANTHER" id="PTHR43999:SF3">
    <property type="entry name" value="TRANSCRIPTION FACTOR MAMYB"/>
    <property type="match status" value="1"/>
</dbReference>
<evidence type="ECO:0000313" key="5">
    <source>
        <dbReference type="Proteomes" id="UP001327560"/>
    </source>
</evidence>
<evidence type="ECO:0000256" key="1">
    <source>
        <dbReference type="SAM" id="MobiDB-lite"/>
    </source>
</evidence>
<dbReference type="Pfam" id="PF00249">
    <property type="entry name" value="Myb_DNA-binding"/>
    <property type="match status" value="1"/>
</dbReference>
<dbReference type="InterPro" id="IPR044634">
    <property type="entry name" value="Zuotin/DnaJC2"/>
</dbReference>
<evidence type="ECO:0000259" key="3">
    <source>
        <dbReference type="PROSITE" id="PS50090"/>
    </source>
</evidence>
<dbReference type="GO" id="GO:0043022">
    <property type="term" value="F:ribosome binding"/>
    <property type="evidence" value="ECO:0007669"/>
    <property type="project" value="InterPro"/>
</dbReference>
<reference evidence="4 5" key="1">
    <citation type="submission" date="2023-10" db="EMBL/GenBank/DDBJ databases">
        <title>Chromosome-scale genome assembly provides insights into flower coloration mechanisms of Canna indica.</title>
        <authorList>
            <person name="Li C."/>
        </authorList>
    </citation>
    <scope>NUCLEOTIDE SEQUENCE [LARGE SCALE GENOMIC DNA]</scope>
    <source>
        <tissue evidence="4">Flower</tissue>
    </source>
</reference>
<feature type="compositionally biased region" description="Basic and acidic residues" evidence="1">
    <location>
        <begin position="104"/>
        <end position="115"/>
    </location>
</feature>
<organism evidence="4 5">
    <name type="scientific">Canna indica</name>
    <name type="common">Indian-shot</name>
    <dbReference type="NCBI Taxonomy" id="4628"/>
    <lineage>
        <taxon>Eukaryota</taxon>
        <taxon>Viridiplantae</taxon>
        <taxon>Streptophyta</taxon>
        <taxon>Embryophyta</taxon>
        <taxon>Tracheophyta</taxon>
        <taxon>Spermatophyta</taxon>
        <taxon>Magnoliopsida</taxon>
        <taxon>Liliopsida</taxon>
        <taxon>Zingiberales</taxon>
        <taxon>Cannaceae</taxon>
        <taxon>Canna</taxon>
    </lineage>
</organism>
<feature type="compositionally biased region" description="Basic and acidic residues" evidence="1">
    <location>
        <begin position="158"/>
        <end position="167"/>
    </location>
</feature>
<dbReference type="EMBL" id="CP136896">
    <property type="protein sequence ID" value="WOL13235.1"/>
    <property type="molecule type" value="Genomic_DNA"/>
</dbReference>
<accession>A0AAQ3KRX8</accession>
<dbReference type="PANTHER" id="PTHR43999">
    <property type="entry name" value="DNAJ HOMOLOG SUBFAMILY C MEMBER 2"/>
    <property type="match status" value="1"/>
</dbReference>
<proteinExistence type="predicted"/>